<accession>A0A5K3EZ56</accession>
<dbReference type="AlphaFoldDB" id="A0A5K3EZ56"/>
<sequence>MWSFSNGSTHPCELLAAKDFVRGVFTTWDELSALATPLEQKLSHHETLRLVGLHIPCQLWHCPISERLLVETESPYLVPISLPNRSFDIAVPIHRLIATPNVLGLHGQTSRLHEELKSI</sequence>
<organism evidence="1">
    <name type="scientific">Mesocestoides corti</name>
    <name type="common">Flatworm</name>
    <dbReference type="NCBI Taxonomy" id="53468"/>
    <lineage>
        <taxon>Eukaryota</taxon>
        <taxon>Metazoa</taxon>
        <taxon>Spiralia</taxon>
        <taxon>Lophotrochozoa</taxon>
        <taxon>Platyhelminthes</taxon>
        <taxon>Cestoda</taxon>
        <taxon>Eucestoda</taxon>
        <taxon>Cyclophyllidea</taxon>
        <taxon>Mesocestoididae</taxon>
        <taxon>Mesocestoides</taxon>
    </lineage>
</organism>
<protein>
    <submittedName>
        <fullName evidence="1">Retrovirus-related Pol polyprotein from transposon 17.6</fullName>
    </submittedName>
</protein>
<reference evidence="1" key="1">
    <citation type="submission" date="2019-11" db="UniProtKB">
        <authorList>
            <consortium name="WormBaseParasite"/>
        </authorList>
    </citation>
    <scope>IDENTIFICATION</scope>
</reference>
<evidence type="ECO:0000313" key="1">
    <source>
        <dbReference type="WBParaSite" id="MCU_003718-RA"/>
    </source>
</evidence>
<name>A0A5K3EZ56_MESCO</name>
<proteinExistence type="predicted"/>
<dbReference type="WBParaSite" id="MCU_003718-RA">
    <property type="protein sequence ID" value="MCU_003718-RA"/>
    <property type="gene ID" value="MCU_003718"/>
</dbReference>